<dbReference type="EMBL" id="JAJHUN010000009">
    <property type="protein sequence ID" value="KAJ4150878.1"/>
    <property type="molecule type" value="Genomic_DNA"/>
</dbReference>
<feature type="compositionally biased region" description="Basic and acidic residues" evidence="6">
    <location>
        <begin position="225"/>
        <end position="237"/>
    </location>
</feature>
<sequence length="457" mass="50639">MSCSCNASAVRLFARGLVQVHRLEPSPSFALPIRGASGGARFTGGALASQQQQQRRSLHASPRALGDAENPAPVLQPSPDNRQPAPAAESSSILPTESSSTSTTTSQQPAAVRADPAASRTKTHEECMTEARARAAWRFKQQGFDWKAFRSKDPAVRAKADLSNFDWKHWQGKKQGSRKLNQLVDNLEAARAEDRAAVGITPREGGVEDQRRRRAPLPTTAAASRHMERPEYDGTPPRKREEWMIQKEAAKAKFPDGWKPHKRLSPDALAGIRALNAQFPDVYTTQALAERFAVSPEAIRRILKSKWTPSSQEEEDRQGRWHRRGVDVWARKAELGIKPPRRWRDEGIAREPAYHERKAAARQGRAEQVRREREEYMRSFAKRGSEEVGGMTTTADGAGVGGRRGGDEDGRQTRSTGEKAPPPWGARRGGPSSARQQTKSEAGQDVFDQALASERRE</sequence>
<feature type="region of interest" description="Disordered" evidence="6">
    <location>
        <begin position="341"/>
        <end position="457"/>
    </location>
</feature>
<protein>
    <recommendedName>
        <fullName evidence="4">Required for respiratory growth protein 9, mitochondrial</fullName>
    </recommendedName>
</protein>
<dbReference type="PANTHER" id="PTHR13475">
    <property type="entry name" value="NEUGRIN"/>
    <property type="match status" value="1"/>
</dbReference>
<proteinExistence type="inferred from homology"/>
<dbReference type="AlphaFoldDB" id="A0A9W8QC35"/>
<accession>A0A9W8QC35</accession>
<evidence type="ECO:0000256" key="3">
    <source>
        <dbReference type="ARBA" id="ARBA00010895"/>
    </source>
</evidence>
<evidence type="ECO:0000256" key="6">
    <source>
        <dbReference type="SAM" id="MobiDB-lite"/>
    </source>
</evidence>
<dbReference type="KEGG" id="amus:LMH87_011607"/>
<dbReference type="GO" id="GO:0005739">
    <property type="term" value="C:mitochondrion"/>
    <property type="evidence" value="ECO:0007669"/>
    <property type="project" value="UniProtKB-SubCell"/>
</dbReference>
<name>A0A9W8QC35_AKAMU</name>
<evidence type="ECO:0000256" key="2">
    <source>
        <dbReference type="ARBA" id="ARBA00004173"/>
    </source>
</evidence>
<feature type="compositionally biased region" description="Low complexity" evidence="6">
    <location>
        <begin position="388"/>
        <end position="397"/>
    </location>
</feature>
<feature type="compositionally biased region" description="Low complexity" evidence="6">
    <location>
        <begin position="90"/>
        <end position="106"/>
    </location>
</feature>
<feature type="compositionally biased region" description="Basic and acidic residues" evidence="6">
    <location>
        <begin position="342"/>
        <end position="377"/>
    </location>
</feature>
<comment type="similarity">
    <text evidence="3">Belongs to the RRG9 family.</text>
</comment>
<comment type="subcellular location">
    <subcellularLocation>
        <location evidence="2">Mitochondrion</location>
    </subcellularLocation>
</comment>
<feature type="region of interest" description="Disordered" evidence="6">
    <location>
        <begin position="203"/>
        <end position="237"/>
    </location>
</feature>
<comment type="caution">
    <text evidence="7">The sequence shown here is derived from an EMBL/GenBank/DDBJ whole genome shotgun (WGS) entry which is preliminary data.</text>
</comment>
<comment type="function">
    <text evidence="1">Required for respiratory activity and maintenance and expression of the mitochondrial genome.</text>
</comment>
<dbReference type="GeneID" id="80898766"/>
<feature type="region of interest" description="Disordered" evidence="6">
    <location>
        <begin position="40"/>
        <end position="124"/>
    </location>
</feature>
<dbReference type="GO" id="GO:0005634">
    <property type="term" value="C:nucleus"/>
    <property type="evidence" value="ECO:0007669"/>
    <property type="project" value="TreeGrafter"/>
</dbReference>
<gene>
    <name evidence="7" type="ORF">LMH87_011607</name>
</gene>
<dbReference type="PANTHER" id="PTHR13475:SF3">
    <property type="entry name" value="NEUGRIN"/>
    <property type="match status" value="1"/>
</dbReference>
<evidence type="ECO:0000313" key="8">
    <source>
        <dbReference type="Proteomes" id="UP001144673"/>
    </source>
</evidence>
<reference evidence="7" key="1">
    <citation type="journal article" date="2023" name="Access Microbiol">
        <title>De-novo genome assembly for Akanthomyces muscarius, a biocontrol agent of insect agricultural pests.</title>
        <authorList>
            <person name="Erdos Z."/>
            <person name="Studholme D.J."/>
            <person name="Raymond B."/>
            <person name="Sharma M."/>
        </authorList>
    </citation>
    <scope>NUCLEOTIDE SEQUENCE</scope>
    <source>
        <strain evidence="7">Ve6</strain>
    </source>
</reference>
<dbReference type="Proteomes" id="UP001144673">
    <property type="component" value="Chromosome 4"/>
</dbReference>
<evidence type="ECO:0000256" key="1">
    <source>
        <dbReference type="ARBA" id="ARBA00003548"/>
    </source>
</evidence>
<evidence type="ECO:0000313" key="7">
    <source>
        <dbReference type="EMBL" id="KAJ4150878.1"/>
    </source>
</evidence>
<organism evidence="7 8">
    <name type="scientific">Akanthomyces muscarius</name>
    <name type="common">Entomopathogenic fungus</name>
    <name type="synonym">Lecanicillium muscarium</name>
    <dbReference type="NCBI Taxonomy" id="2231603"/>
    <lineage>
        <taxon>Eukaryota</taxon>
        <taxon>Fungi</taxon>
        <taxon>Dikarya</taxon>
        <taxon>Ascomycota</taxon>
        <taxon>Pezizomycotina</taxon>
        <taxon>Sordariomycetes</taxon>
        <taxon>Hypocreomycetidae</taxon>
        <taxon>Hypocreales</taxon>
        <taxon>Cordycipitaceae</taxon>
        <taxon>Akanthomyces</taxon>
    </lineage>
</organism>
<dbReference type="Pfam" id="PF06413">
    <property type="entry name" value="Neugrin"/>
    <property type="match status" value="1"/>
</dbReference>
<dbReference type="InterPro" id="IPR010487">
    <property type="entry name" value="NGRN/Rrg9"/>
</dbReference>
<evidence type="ECO:0000256" key="4">
    <source>
        <dbReference type="ARBA" id="ARBA00013566"/>
    </source>
</evidence>
<evidence type="ECO:0000256" key="5">
    <source>
        <dbReference type="ARBA" id="ARBA00022946"/>
    </source>
</evidence>
<feature type="compositionally biased region" description="Low complexity" evidence="6">
    <location>
        <begin position="44"/>
        <end position="55"/>
    </location>
</feature>
<dbReference type="RefSeq" id="XP_056052592.1">
    <property type="nucleotide sequence ID" value="XM_056200775.1"/>
</dbReference>
<keyword evidence="5" id="KW-0809">Transit peptide</keyword>
<keyword evidence="8" id="KW-1185">Reference proteome</keyword>